<dbReference type="GO" id="GO:0005506">
    <property type="term" value="F:iron ion binding"/>
    <property type="evidence" value="ECO:0007669"/>
    <property type="project" value="InterPro"/>
</dbReference>
<comment type="function">
    <text evidence="2">Catalyzes the oxidative ring opening of 3-hydroxyanthranilate to 2-amino-3-carboxymuconate semialdehyde, which spontaneously cyclizes to quinolinate.</text>
</comment>
<evidence type="ECO:0000313" key="10">
    <source>
        <dbReference type="Proteomes" id="UP000694556"/>
    </source>
</evidence>
<keyword evidence="5" id="KW-0223">Dioxygenase</keyword>
<evidence type="ECO:0000256" key="2">
    <source>
        <dbReference type="ARBA" id="ARBA00002752"/>
    </source>
</evidence>
<evidence type="ECO:0000256" key="1">
    <source>
        <dbReference type="ARBA" id="ARBA00001954"/>
    </source>
</evidence>
<proteinExistence type="predicted"/>
<evidence type="ECO:0000256" key="7">
    <source>
        <dbReference type="ARBA" id="ARBA00023004"/>
    </source>
</evidence>
<dbReference type="InterPro" id="IPR010329">
    <property type="entry name" value="3hydroanth_dOase"/>
</dbReference>
<dbReference type="GO" id="GO:0000334">
    <property type="term" value="F:3-hydroxyanthranilate 3,4-dioxygenase activity"/>
    <property type="evidence" value="ECO:0007669"/>
    <property type="project" value="InterPro"/>
</dbReference>
<keyword evidence="6" id="KW-0560">Oxidoreductase</keyword>
<organism evidence="9 10">
    <name type="scientific">Cairina moschata</name>
    <name type="common">Muscovy duck</name>
    <dbReference type="NCBI Taxonomy" id="8855"/>
    <lineage>
        <taxon>Eukaryota</taxon>
        <taxon>Metazoa</taxon>
        <taxon>Chordata</taxon>
        <taxon>Craniata</taxon>
        <taxon>Vertebrata</taxon>
        <taxon>Euteleostomi</taxon>
        <taxon>Archelosauria</taxon>
        <taxon>Archosauria</taxon>
        <taxon>Dinosauria</taxon>
        <taxon>Saurischia</taxon>
        <taxon>Theropoda</taxon>
        <taxon>Coelurosauria</taxon>
        <taxon>Aves</taxon>
        <taxon>Neognathae</taxon>
        <taxon>Galloanserae</taxon>
        <taxon>Anseriformes</taxon>
        <taxon>Anatidae</taxon>
        <taxon>Anatinae</taxon>
        <taxon>Cairina</taxon>
    </lineage>
</organism>
<dbReference type="PANTHER" id="PTHR15497">
    <property type="entry name" value="3-HYDROXYANTHRANILATE 3,4-DIOXYGENASE"/>
    <property type="match status" value="1"/>
</dbReference>
<name>A0A8C3C3U0_CAIMO</name>
<dbReference type="Proteomes" id="UP000694556">
    <property type="component" value="Unassembled WGS sequence"/>
</dbReference>
<evidence type="ECO:0000256" key="4">
    <source>
        <dbReference type="ARBA" id="ARBA00022723"/>
    </source>
</evidence>
<dbReference type="Pfam" id="PF06052">
    <property type="entry name" value="3-HAO"/>
    <property type="match status" value="1"/>
</dbReference>
<dbReference type="SUPFAM" id="SSF51182">
    <property type="entry name" value="RmlC-like cupins"/>
    <property type="match status" value="1"/>
</dbReference>
<comment type="cofactor">
    <cofactor evidence="1">
        <name>Fe(2+)</name>
        <dbReference type="ChEBI" id="CHEBI:29033"/>
    </cofactor>
</comment>
<sequence length="123" mass="13570">MELLLNVRKWIEENKAAFLPPVCNKLMHRHQLNVMFVGGPNERKDYHIEEGEELCSLGTATGPEGTAWSWDRGGSGWGLGKGSAPRGGRALRQAPQGSGHSTEPAGVQELFRQSSQTKLWVYP</sequence>
<dbReference type="GO" id="GO:0046874">
    <property type="term" value="P:quinolinate metabolic process"/>
    <property type="evidence" value="ECO:0007669"/>
    <property type="project" value="TreeGrafter"/>
</dbReference>
<evidence type="ECO:0000256" key="6">
    <source>
        <dbReference type="ARBA" id="ARBA00023002"/>
    </source>
</evidence>
<dbReference type="GO" id="GO:0034354">
    <property type="term" value="P:'de novo' NAD+ biosynthetic process from L-tryptophan"/>
    <property type="evidence" value="ECO:0007669"/>
    <property type="project" value="TreeGrafter"/>
</dbReference>
<dbReference type="AlphaFoldDB" id="A0A8C3C3U0"/>
<feature type="region of interest" description="Disordered" evidence="8">
    <location>
        <begin position="65"/>
        <end position="116"/>
    </location>
</feature>
<dbReference type="GO" id="GO:0005737">
    <property type="term" value="C:cytoplasm"/>
    <property type="evidence" value="ECO:0007669"/>
    <property type="project" value="TreeGrafter"/>
</dbReference>
<dbReference type="Gene3D" id="2.60.120.10">
    <property type="entry name" value="Jelly Rolls"/>
    <property type="match status" value="1"/>
</dbReference>
<evidence type="ECO:0008006" key="11">
    <source>
        <dbReference type="Google" id="ProtNLM"/>
    </source>
</evidence>
<evidence type="ECO:0000256" key="3">
    <source>
        <dbReference type="ARBA" id="ARBA00022642"/>
    </source>
</evidence>
<evidence type="ECO:0000256" key="8">
    <source>
        <dbReference type="SAM" id="MobiDB-lite"/>
    </source>
</evidence>
<keyword evidence="10" id="KW-1185">Reference proteome</keyword>
<keyword evidence="4" id="KW-0479">Metal-binding</keyword>
<dbReference type="PANTHER" id="PTHR15497:SF1">
    <property type="entry name" value="3-HYDROXYANTHRANILATE 3,4-DIOXYGENASE"/>
    <property type="match status" value="1"/>
</dbReference>
<dbReference type="InterPro" id="IPR011051">
    <property type="entry name" value="RmlC_Cupin_sf"/>
</dbReference>
<evidence type="ECO:0000313" key="9">
    <source>
        <dbReference type="Ensembl" id="ENSCMMP00000015147.1"/>
    </source>
</evidence>
<reference evidence="9" key="1">
    <citation type="submission" date="2025-08" db="UniProtKB">
        <authorList>
            <consortium name="Ensembl"/>
        </authorList>
    </citation>
    <scope>IDENTIFICATION</scope>
</reference>
<accession>A0A8C3C3U0</accession>
<dbReference type="Ensembl" id="ENSCMMT00000016664.1">
    <property type="protein sequence ID" value="ENSCMMP00000015147.1"/>
    <property type="gene ID" value="ENSCMMG00000009637.1"/>
</dbReference>
<keyword evidence="7" id="KW-0408">Iron</keyword>
<dbReference type="InterPro" id="IPR014710">
    <property type="entry name" value="RmlC-like_jellyroll"/>
</dbReference>
<protein>
    <recommendedName>
        <fullName evidence="11">3-hydroxyanthranilate 3,4-dioxygenase</fullName>
    </recommendedName>
</protein>
<evidence type="ECO:0000256" key="5">
    <source>
        <dbReference type="ARBA" id="ARBA00022964"/>
    </source>
</evidence>
<reference evidence="9" key="2">
    <citation type="submission" date="2025-09" db="UniProtKB">
        <authorList>
            <consortium name="Ensembl"/>
        </authorList>
    </citation>
    <scope>IDENTIFICATION</scope>
</reference>
<keyword evidence="3" id="KW-0662">Pyridine nucleotide biosynthesis</keyword>